<name>A0A812X1H6_9DINO</name>
<evidence type="ECO:0000313" key="3">
    <source>
        <dbReference type="Proteomes" id="UP000601435"/>
    </source>
</evidence>
<sequence>LLRKLDGELQGGLRPRHLAEVLTSLGFEPGAAERVVSLFREATGIPEDEPQERLHVAFIEWLCDIHDEAKGGSCGSESVTEAPAHEAAEEDDELPLPLDLNADLRTGDERQRQVSAGSEMTASVTASFGVGSEAESAFSMDKRPGHPKLYTRRPSMMNKPKPTLKGIGRRLSVEISERILEELDESTPWASSLKPDFMTDIKEEEPGSRTILIFDWDDTLLPTTACTADMRAEPTDEQRPAMEAHAKLVSDTLRLASSIGRVGI</sequence>
<dbReference type="OrthoDB" id="10356741at2759"/>
<evidence type="ECO:0000313" key="2">
    <source>
        <dbReference type="EMBL" id="CAE7718982.1"/>
    </source>
</evidence>
<organism evidence="2 3">
    <name type="scientific">Symbiodinium necroappetens</name>
    <dbReference type="NCBI Taxonomy" id="1628268"/>
    <lineage>
        <taxon>Eukaryota</taxon>
        <taxon>Sar</taxon>
        <taxon>Alveolata</taxon>
        <taxon>Dinophyceae</taxon>
        <taxon>Suessiales</taxon>
        <taxon>Symbiodiniaceae</taxon>
        <taxon>Symbiodinium</taxon>
    </lineage>
</organism>
<comment type="caution">
    <text evidence="2">The sequence shown here is derived from an EMBL/GenBank/DDBJ whole genome shotgun (WGS) entry which is preliminary data.</text>
</comment>
<dbReference type="AlphaFoldDB" id="A0A812X1H6"/>
<dbReference type="EMBL" id="CAJNJA010036318">
    <property type="protein sequence ID" value="CAE7718982.1"/>
    <property type="molecule type" value="Genomic_DNA"/>
</dbReference>
<gene>
    <name evidence="2" type="ORF">SNEC2469_LOCUS20726</name>
</gene>
<protein>
    <submittedName>
        <fullName evidence="2">Uncharacterized protein</fullName>
    </submittedName>
</protein>
<feature type="non-terminal residue" evidence="2">
    <location>
        <position position="1"/>
    </location>
</feature>
<dbReference type="Proteomes" id="UP000601435">
    <property type="component" value="Unassembled WGS sequence"/>
</dbReference>
<feature type="region of interest" description="Disordered" evidence="1">
    <location>
        <begin position="135"/>
        <end position="164"/>
    </location>
</feature>
<reference evidence="2" key="1">
    <citation type="submission" date="2021-02" db="EMBL/GenBank/DDBJ databases">
        <authorList>
            <person name="Dougan E. K."/>
            <person name="Rhodes N."/>
            <person name="Thang M."/>
            <person name="Chan C."/>
        </authorList>
    </citation>
    <scope>NUCLEOTIDE SEQUENCE</scope>
</reference>
<evidence type="ECO:0000256" key="1">
    <source>
        <dbReference type="SAM" id="MobiDB-lite"/>
    </source>
</evidence>
<accession>A0A812X1H6</accession>
<feature type="region of interest" description="Disordered" evidence="1">
    <location>
        <begin position="72"/>
        <end position="99"/>
    </location>
</feature>
<proteinExistence type="predicted"/>
<keyword evidence="3" id="KW-1185">Reference proteome</keyword>
<feature type="non-terminal residue" evidence="2">
    <location>
        <position position="264"/>
    </location>
</feature>